<dbReference type="InterPro" id="IPR027417">
    <property type="entry name" value="P-loop_NTPase"/>
</dbReference>
<evidence type="ECO:0000313" key="1">
    <source>
        <dbReference type="EMBL" id="GFR31230.1"/>
    </source>
</evidence>
<dbReference type="Proteomes" id="UP000887116">
    <property type="component" value="Unassembled WGS sequence"/>
</dbReference>
<keyword evidence="2" id="KW-1185">Reference proteome</keyword>
<dbReference type="AlphaFoldDB" id="A0A8X6JDF4"/>
<organism evidence="1 2">
    <name type="scientific">Trichonephila clavata</name>
    <name type="common">Joro spider</name>
    <name type="synonym">Nephila clavata</name>
    <dbReference type="NCBI Taxonomy" id="2740835"/>
    <lineage>
        <taxon>Eukaryota</taxon>
        <taxon>Metazoa</taxon>
        <taxon>Ecdysozoa</taxon>
        <taxon>Arthropoda</taxon>
        <taxon>Chelicerata</taxon>
        <taxon>Arachnida</taxon>
        <taxon>Araneae</taxon>
        <taxon>Araneomorphae</taxon>
        <taxon>Entelegynae</taxon>
        <taxon>Araneoidea</taxon>
        <taxon>Nephilidae</taxon>
        <taxon>Trichonephila</taxon>
    </lineage>
</organism>
<reference evidence="1" key="1">
    <citation type="submission" date="2020-07" db="EMBL/GenBank/DDBJ databases">
        <title>Multicomponent nature underlies the extraordinary mechanical properties of spider dragline silk.</title>
        <authorList>
            <person name="Kono N."/>
            <person name="Nakamura H."/>
            <person name="Mori M."/>
            <person name="Yoshida Y."/>
            <person name="Ohtoshi R."/>
            <person name="Malay A.D."/>
            <person name="Moran D.A.P."/>
            <person name="Tomita M."/>
            <person name="Numata K."/>
            <person name="Arakawa K."/>
        </authorList>
    </citation>
    <scope>NUCLEOTIDE SEQUENCE</scope>
</reference>
<protein>
    <submittedName>
        <fullName evidence="1">Uncharacterized protein</fullName>
    </submittedName>
</protein>
<evidence type="ECO:0000313" key="2">
    <source>
        <dbReference type="Proteomes" id="UP000887116"/>
    </source>
</evidence>
<dbReference type="EMBL" id="BMAO01019549">
    <property type="protein sequence ID" value="GFR31230.1"/>
    <property type="molecule type" value="Genomic_DNA"/>
</dbReference>
<name>A0A8X6JDF4_TRICU</name>
<accession>A0A8X6JDF4</accession>
<sequence length="141" mass="16276">MFCSHGVLIDCHLCCLRNLSFSSEHRLRVNAILHITCPPIPHLLSFLMRLHFCRSVEQTTSLPSGWLGYLYQAPFTFRKDRRVVIFLLGPMKSGKSTIARALTRIGQLWIRFTFARDEILMTLAKRRILLQLLLPIKGDPL</sequence>
<gene>
    <name evidence="1" type="ORF">TNCT_319241</name>
</gene>
<comment type="caution">
    <text evidence="1">The sequence shown here is derived from an EMBL/GenBank/DDBJ whole genome shotgun (WGS) entry which is preliminary data.</text>
</comment>
<dbReference type="SUPFAM" id="SSF52540">
    <property type="entry name" value="P-loop containing nucleoside triphosphate hydrolases"/>
    <property type="match status" value="1"/>
</dbReference>
<proteinExistence type="predicted"/>